<feature type="binding site" evidence="9">
    <location>
        <position position="72"/>
    </location>
    <ligand>
        <name>FAD</name>
        <dbReference type="ChEBI" id="CHEBI:57692"/>
    </ligand>
</feature>
<dbReference type="PANTHER" id="PTHR48467:SF1">
    <property type="entry name" value="GLUTAMATE SYNTHASE 1 [NADH], CHLOROPLASTIC-LIKE"/>
    <property type="match status" value="1"/>
</dbReference>
<feature type="binding site" evidence="9">
    <location>
        <position position="101"/>
    </location>
    <ligand>
        <name>FAD</name>
        <dbReference type="ChEBI" id="CHEBI:57692"/>
    </ligand>
</feature>
<dbReference type="GeneID" id="71983050"/>
<dbReference type="InterPro" id="IPR055275">
    <property type="entry name" value="Ferredox_Rdtase"/>
</dbReference>
<evidence type="ECO:0000256" key="5">
    <source>
        <dbReference type="ARBA" id="ARBA00022857"/>
    </source>
</evidence>
<evidence type="ECO:0000256" key="1">
    <source>
        <dbReference type="ARBA" id="ARBA00001974"/>
    </source>
</evidence>
<keyword evidence="8" id="KW-0496">Mitochondrion</keyword>
<reference evidence="11" key="1">
    <citation type="submission" date="2021-12" db="EMBL/GenBank/DDBJ databases">
        <authorList>
            <person name="Zaccaron A."/>
            <person name="Stergiopoulos I."/>
        </authorList>
    </citation>
    <scope>NUCLEOTIDE SEQUENCE</scope>
    <source>
        <strain evidence="11">Race5_Kim</strain>
    </source>
</reference>
<evidence type="ECO:0000256" key="9">
    <source>
        <dbReference type="PIRSR" id="PIRSR000362-1"/>
    </source>
</evidence>
<accession>A0A9Q8P5F6</accession>
<organism evidence="11 12">
    <name type="scientific">Passalora fulva</name>
    <name type="common">Tomato leaf mold</name>
    <name type="synonym">Cladosporium fulvum</name>
    <dbReference type="NCBI Taxonomy" id="5499"/>
    <lineage>
        <taxon>Eukaryota</taxon>
        <taxon>Fungi</taxon>
        <taxon>Dikarya</taxon>
        <taxon>Ascomycota</taxon>
        <taxon>Pezizomycotina</taxon>
        <taxon>Dothideomycetes</taxon>
        <taxon>Dothideomycetidae</taxon>
        <taxon>Mycosphaerellales</taxon>
        <taxon>Mycosphaerellaceae</taxon>
        <taxon>Fulvia</taxon>
    </lineage>
</organism>
<evidence type="ECO:0000256" key="3">
    <source>
        <dbReference type="ARBA" id="ARBA00022630"/>
    </source>
</evidence>
<evidence type="ECO:0000256" key="8">
    <source>
        <dbReference type="PIRNR" id="PIRNR000362"/>
    </source>
</evidence>
<protein>
    <recommendedName>
        <fullName evidence="8">NADPH:adrenodoxin oxidoreductase, mitochondrial</fullName>
        <ecNumber evidence="8">1.18.1.6</ecNumber>
    </recommendedName>
</protein>
<evidence type="ECO:0000256" key="2">
    <source>
        <dbReference type="ARBA" id="ARBA00008312"/>
    </source>
</evidence>
<feature type="binding site" evidence="10">
    <location>
        <position position="458"/>
    </location>
    <ligand>
        <name>NADP(+)</name>
        <dbReference type="ChEBI" id="CHEBI:58349"/>
    </ligand>
</feature>
<dbReference type="PIRSF" id="PIRSF000362">
    <property type="entry name" value="FNR"/>
    <property type="match status" value="1"/>
</dbReference>
<feature type="binding site" evidence="10">
    <location>
        <begin position="212"/>
        <end position="215"/>
    </location>
    <ligand>
        <name>NADP(+)</name>
        <dbReference type="ChEBI" id="CHEBI:58349"/>
    </ligand>
</feature>
<dbReference type="EC" id="1.18.1.6" evidence="8"/>
<keyword evidence="6 8" id="KW-0560">Oxidoreductase</keyword>
<feature type="binding site" evidence="9">
    <location>
        <position position="451"/>
    </location>
    <ligand>
        <name>FAD</name>
        <dbReference type="ChEBI" id="CHEBI:57692"/>
    </ligand>
</feature>
<evidence type="ECO:0000256" key="6">
    <source>
        <dbReference type="ARBA" id="ARBA00023002"/>
    </source>
</evidence>
<dbReference type="SUPFAM" id="SSF51905">
    <property type="entry name" value="FAD/NAD(P)-binding domain"/>
    <property type="match status" value="1"/>
</dbReference>
<dbReference type="KEGG" id="ffu:CLAFUR5_03172"/>
<dbReference type="EMBL" id="CP090164">
    <property type="protein sequence ID" value="UJO13846.1"/>
    <property type="molecule type" value="Genomic_DNA"/>
</dbReference>
<feature type="binding site" evidence="9">
    <location>
        <position position="93"/>
    </location>
    <ligand>
        <name>FAD</name>
        <dbReference type="ChEBI" id="CHEBI:57692"/>
    </ligand>
</feature>
<comment type="catalytic activity">
    <reaction evidence="7 8">
        <text>2 reduced [adrenodoxin] + NADP(+) + H(+) = 2 oxidized [adrenodoxin] + NADPH</text>
        <dbReference type="Rhea" id="RHEA:42312"/>
        <dbReference type="Rhea" id="RHEA-COMP:9998"/>
        <dbReference type="Rhea" id="RHEA-COMP:9999"/>
        <dbReference type="ChEBI" id="CHEBI:15378"/>
        <dbReference type="ChEBI" id="CHEBI:33737"/>
        <dbReference type="ChEBI" id="CHEBI:33738"/>
        <dbReference type="ChEBI" id="CHEBI:57783"/>
        <dbReference type="ChEBI" id="CHEBI:58349"/>
        <dbReference type="EC" id="1.18.1.6"/>
    </reaction>
</comment>
<feature type="binding site" evidence="10">
    <location>
        <begin position="256"/>
        <end position="257"/>
    </location>
    <ligand>
        <name>NADP(+)</name>
        <dbReference type="ChEBI" id="CHEBI:58349"/>
    </ligand>
</feature>
<sequence>MTMILFAAVALSLDQHWEMLGRVAFVCRSCRQAGRNGTIKRRKVNQDGTKAYSTASTRQQPLHLAIIGSGPAGFYSAYRLLKALPDARIDMYEGLPSPYGLVRFGIAPDHPEAKKCADTLSDVAKYEGFNYIGNVPIGDGEGHLPLTSIAPHYDAICFAYGASKDKKLGVPGEELTGAHSARAFVGWYNGLPEYAGLDPDLGAGDTAVVIGQGNVALDVTRILFMPLGELRKTDISEHALQALSKSRVRNVKVIGRRGPLQAPYTIKELRELLQLRGLAFVPPPEGWQALLQVETKKLPRQLKRIAELLQKGSKETIEQAVNAWQLGYLRSPVEFLSKNGTDLAAIGFEQTEYVQHMSELMTGEPQHDLSALRGAKVRGTGRKGVVSAQLAFRSIGYESEALPGLDLLGVPFDSKKGIIPNDRYGRVLSPDLGPGGDLTAGHVPGMYCAGWVKRGPTGVIASTLDDAFTTADIIVDDWKKNVRFNEGVGEQKAGWEEVKKEAEKRSIRAVSWQDWEKIDAEEVKRGKDKGKEREKFRTVEEMLKVLDG</sequence>
<dbReference type="PANTHER" id="PTHR48467">
    <property type="entry name" value="GLUTAMATE SYNTHASE 1 [NADH], CHLOROPLASTIC-LIKE"/>
    <property type="match status" value="1"/>
</dbReference>
<reference evidence="11" key="2">
    <citation type="journal article" date="2022" name="Microb. Genom.">
        <title>A chromosome-scale genome assembly of the tomato pathogen Cladosporium fulvum reveals a compartmentalized genome architecture and the presence of a dispensable chromosome.</title>
        <authorList>
            <person name="Zaccaron A.Z."/>
            <person name="Chen L.H."/>
            <person name="Samaras A."/>
            <person name="Stergiopoulos I."/>
        </authorList>
    </citation>
    <scope>NUCLEOTIDE SEQUENCE</scope>
    <source>
        <strain evidence="11">Race5_Kim</strain>
    </source>
</reference>
<dbReference type="GO" id="GO:0005739">
    <property type="term" value="C:mitochondrion"/>
    <property type="evidence" value="ECO:0007669"/>
    <property type="project" value="UniProtKB-SubCell"/>
</dbReference>
<evidence type="ECO:0000313" key="11">
    <source>
        <dbReference type="EMBL" id="UJO13846.1"/>
    </source>
</evidence>
<dbReference type="AlphaFoldDB" id="A0A9Q8P5F6"/>
<feature type="binding site" evidence="9">
    <location>
        <position position="137"/>
    </location>
    <ligand>
        <name>FAD</name>
        <dbReference type="ChEBI" id="CHEBI:57692"/>
    </ligand>
</feature>
<comment type="cofactor">
    <cofactor evidence="1 8 9">
        <name>FAD</name>
        <dbReference type="ChEBI" id="CHEBI:57692"/>
    </cofactor>
</comment>
<keyword evidence="5 8" id="KW-0521">NADP</keyword>
<proteinExistence type="inferred from homology"/>
<dbReference type="SUPFAM" id="SSF51971">
    <property type="entry name" value="Nucleotide-binding domain"/>
    <property type="match status" value="2"/>
</dbReference>
<dbReference type="PRINTS" id="PR00419">
    <property type="entry name" value="ADXRDTASE"/>
</dbReference>
<dbReference type="Gene3D" id="3.40.50.720">
    <property type="entry name" value="NAD(P)-binding Rossmann-like Domain"/>
    <property type="match status" value="1"/>
</dbReference>
<keyword evidence="12" id="KW-1185">Reference proteome</keyword>
<dbReference type="InterPro" id="IPR021163">
    <property type="entry name" value="Ferredox_Rdtase_adrenod"/>
</dbReference>
<evidence type="ECO:0000256" key="7">
    <source>
        <dbReference type="ARBA" id="ARBA00048933"/>
    </source>
</evidence>
<dbReference type="Proteomes" id="UP000756132">
    <property type="component" value="Chromosome 2"/>
</dbReference>
<evidence type="ECO:0000313" key="12">
    <source>
        <dbReference type="Proteomes" id="UP000756132"/>
    </source>
</evidence>
<dbReference type="InterPro" id="IPR036188">
    <property type="entry name" value="FAD/NAD-bd_sf"/>
</dbReference>
<feature type="binding site" evidence="9">
    <location>
        <begin position="458"/>
        <end position="460"/>
    </location>
    <ligand>
        <name>FAD</name>
        <dbReference type="ChEBI" id="CHEBI:57692"/>
    </ligand>
</feature>
<dbReference type="RefSeq" id="XP_047758212.1">
    <property type="nucleotide sequence ID" value="XM_047902320.1"/>
</dbReference>
<dbReference type="Gene3D" id="3.50.50.60">
    <property type="entry name" value="FAD/NAD(P)-binding domain"/>
    <property type="match status" value="1"/>
</dbReference>
<dbReference type="OrthoDB" id="333024at2759"/>
<keyword evidence="4 8" id="KW-0274">FAD</keyword>
<evidence type="ECO:0000256" key="4">
    <source>
        <dbReference type="ARBA" id="ARBA00022827"/>
    </source>
</evidence>
<keyword evidence="3 8" id="KW-0285">Flavoprotein</keyword>
<comment type="subcellular location">
    <subcellularLocation>
        <location evidence="8">Mitochondrion</location>
    </subcellularLocation>
</comment>
<gene>
    <name evidence="11" type="ORF">CLAFUR5_03172</name>
</gene>
<feature type="binding site" evidence="10">
    <location>
        <position position="268"/>
    </location>
    <ligand>
        <name>NADP(+)</name>
        <dbReference type="ChEBI" id="CHEBI:58349"/>
    </ligand>
</feature>
<evidence type="ECO:0000256" key="10">
    <source>
        <dbReference type="PIRSR" id="PIRSR000362-2"/>
    </source>
</evidence>
<comment type="similarity">
    <text evidence="2 8">Belongs to the ferredoxin--NADP reductase type 1 family.</text>
</comment>
<dbReference type="GO" id="GO:0016491">
    <property type="term" value="F:oxidoreductase activity"/>
    <property type="evidence" value="ECO:0007669"/>
    <property type="project" value="UniProtKB-KW"/>
</dbReference>
<name>A0A9Q8P5F6_PASFU</name>